<dbReference type="GO" id="GO:0016020">
    <property type="term" value="C:membrane"/>
    <property type="evidence" value="ECO:0007669"/>
    <property type="project" value="UniProtKB-SubCell"/>
</dbReference>
<dbReference type="PROSITE" id="PS01000">
    <property type="entry name" value="SDH_CYT_1"/>
    <property type="match status" value="1"/>
</dbReference>
<dbReference type="PANTHER" id="PTHR10978">
    <property type="entry name" value="SUCCINATE DEHYDROGENASE CYTOCHROME B560 SUBUNIT"/>
    <property type="match status" value="1"/>
</dbReference>
<dbReference type="InterPro" id="IPR014314">
    <property type="entry name" value="Succ_DH_cytb556"/>
</dbReference>
<dbReference type="PIRSF" id="PIRSF000178">
    <property type="entry name" value="SDH_cyt_b560"/>
    <property type="match status" value="1"/>
</dbReference>
<keyword evidence="15" id="KW-1185">Reference proteome</keyword>
<organism evidence="14 15">
    <name type="scientific">Limimonas halophila</name>
    <dbReference type="NCBI Taxonomy" id="1082479"/>
    <lineage>
        <taxon>Bacteria</taxon>
        <taxon>Pseudomonadati</taxon>
        <taxon>Pseudomonadota</taxon>
        <taxon>Alphaproteobacteria</taxon>
        <taxon>Rhodospirillales</taxon>
        <taxon>Rhodovibrionaceae</taxon>
        <taxon>Limimonas</taxon>
    </lineage>
</organism>
<comment type="subunit">
    <text evidence="11">Part of an enzyme complex containing four subunits: a flavoprotein, an iron-sulfur protein, plus two membrane-anchoring proteins, SdhC and SdhD. The complex can form homotrimers.</text>
</comment>
<comment type="subcellular location">
    <subcellularLocation>
        <location evidence="2">Membrane</location>
        <topology evidence="2">Multi-pass membrane protein</topology>
    </subcellularLocation>
</comment>
<dbReference type="CDD" id="cd03499">
    <property type="entry name" value="SQR_TypeC_SdhC"/>
    <property type="match status" value="1"/>
</dbReference>
<dbReference type="STRING" id="1082479.SAMN05216241_105128"/>
<proteinExistence type="inferred from homology"/>
<sequence>MTTRSERPLSPHLQVYRPQLTSALSIFHRITGVFLALGTLLLTAWLVAAASGPHAFAAVQGFIGSILGYLLLLGWSAALFYHLANGIRHLFWDAGYGFELVNAYRSGYAVLAATAVLTLAAWVAGLILQ</sequence>
<dbReference type="NCBIfam" id="TIGR02970">
    <property type="entry name" value="succ_dehyd_cytB"/>
    <property type="match status" value="1"/>
</dbReference>
<dbReference type="GO" id="GO:0046872">
    <property type="term" value="F:metal ion binding"/>
    <property type="evidence" value="ECO:0007669"/>
    <property type="project" value="UniProtKB-KW"/>
</dbReference>
<dbReference type="Gene3D" id="1.20.1300.10">
    <property type="entry name" value="Fumarate reductase/succinate dehydrogenase, transmembrane subunit"/>
    <property type="match status" value="1"/>
</dbReference>
<evidence type="ECO:0000256" key="4">
    <source>
        <dbReference type="ARBA" id="ARBA00020076"/>
    </source>
</evidence>
<keyword evidence="8 13" id="KW-1133">Transmembrane helix</keyword>
<dbReference type="EMBL" id="FNCE01000005">
    <property type="protein sequence ID" value="SDG09993.1"/>
    <property type="molecule type" value="Genomic_DNA"/>
</dbReference>
<dbReference type="AlphaFoldDB" id="A0A1G7RGW0"/>
<comment type="cofactor">
    <cofactor evidence="12">
        <name>heme</name>
        <dbReference type="ChEBI" id="CHEBI:30413"/>
    </cofactor>
    <text evidence="12">The heme is bound between the two transmembrane subunits.</text>
</comment>
<evidence type="ECO:0000256" key="2">
    <source>
        <dbReference type="ARBA" id="ARBA00004141"/>
    </source>
</evidence>
<keyword evidence="9 12" id="KW-0408">Iron</keyword>
<keyword evidence="5 12" id="KW-0349">Heme</keyword>
<evidence type="ECO:0000256" key="8">
    <source>
        <dbReference type="ARBA" id="ARBA00022989"/>
    </source>
</evidence>
<dbReference type="GO" id="GO:0006099">
    <property type="term" value="P:tricarboxylic acid cycle"/>
    <property type="evidence" value="ECO:0007669"/>
    <property type="project" value="InterPro"/>
</dbReference>
<dbReference type="InterPro" id="IPR034804">
    <property type="entry name" value="SQR/QFR_C/D"/>
</dbReference>
<evidence type="ECO:0000256" key="7">
    <source>
        <dbReference type="ARBA" id="ARBA00022723"/>
    </source>
</evidence>
<evidence type="ECO:0000256" key="13">
    <source>
        <dbReference type="SAM" id="Phobius"/>
    </source>
</evidence>
<evidence type="ECO:0000256" key="11">
    <source>
        <dbReference type="ARBA" id="ARBA00025912"/>
    </source>
</evidence>
<evidence type="ECO:0000256" key="10">
    <source>
        <dbReference type="ARBA" id="ARBA00023136"/>
    </source>
</evidence>
<comment type="function">
    <text evidence="1">Membrane-anchoring subunit of succinate dehydrogenase (SDH).</text>
</comment>
<dbReference type="GO" id="GO:0009055">
    <property type="term" value="F:electron transfer activity"/>
    <property type="evidence" value="ECO:0007669"/>
    <property type="project" value="InterPro"/>
</dbReference>
<evidence type="ECO:0000256" key="5">
    <source>
        <dbReference type="ARBA" id="ARBA00022617"/>
    </source>
</evidence>
<evidence type="ECO:0000313" key="14">
    <source>
        <dbReference type="EMBL" id="SDG09993.1"/>
    </source>
</evidence>
<keyword evidence="7 12" id="KW-0479">Metal-binding</keyword>
<feature type="binding site" description="axial binding residue" evidence="12">
    <location>
        <position position="82"/>
    </location>
    <ligand>
        <name>heme</name>
        <dbReference type="ChEBI" id="CHEBI:30413"/>
        <note>ligand shared with second transmembrane subunit</note>
    </ligand>
    <ligandPart>
        <name>Fe</name>
        <dbReference type="ChEBI" id="CHEBI:18248"/>
    </ligandPart>
</feature>
<reference evidence="14 15" key="1">
    <citation type="submission" date="2016-10" db="EMBL/GenBank/DDBJ databases">
        <authorList>
            <person name="de Groot N.N."/>
        </authorList>
    </citation>
    <scope>NUCLEOTIDE SEQUENCE [LARGE SCALE GENOMIC DNA]</scope>
    <source>
        <strain evidence="14 15">DSM 25584</strain>
    </source>
</reference>
<keyword evidence="6 13" id="KW-0812">Transmembrane</keyword>
<feature type="transmembrane region" description="Helical" evidence="13">
    <location>
        <begin position="62"/>
        <end position="84"/>
    </location>
</feature>
<evidence type="ECO:0000256" key="6">
    <source>
        <dbReference type="ARBA" id="ARBA00022692"/>
    </source>
</evidence>
<protein>
    <recommendedName>
        <fullName evidence="4">Succinate dehydrogenase cytochrome b556 subunit</fullName>
    </recommendedName>
</protein>
<dbReference type="SUPFAM" id="SSF81343">
    <property type="entry name" value="Fumarate reductase respiratory complex transmembrane subunits"/>
    <property type="match status" value="1"/>
</dbReference>
<evidence type="ECO:0000256" key="9">
    <source>
        <dbReference type="ARBA" id="ARBA00023004"/>
    </source>
</evidence>
<gene>
    <name evidence="14" type="ORF">SAMN05216241_105128</name>
</gene>
<evidence type="ECO:0000313" key="15">
    <source>
        <dbReference type="Proteomes" id="UP000199415"/>
    </source>
</evidence>
<evidence type="ECO:0000256" key="12">
    <source>
        <dbReference type="PIRSR" id="PIRSR000178-1"/>
    </source>
</evidence>
<dbReference type="OrthoDB" id="9799441at2"/>
<dbReference type="InterPro" id="IPR000701">
    <property type="entry name" value="SuccDH_FuR_B_TM-su"/>
</dbReference>
<accession>A0A1G7RGW0</accession>
<dbReference type="InterPro" id="IPR018495">
    <property type="entry name" value="Succ_DH_cyt_bsu_CS"/>
</dbReference>
<evidence type="ECO:0000256" key="1">
    <source>
        <dbReference type="ARBA" id="ARBA00004050"/>
    </source>
</evidence>
<comment type="similarity">
    <text evidence="3">Belongs to the cytochrome b560 family.</text>
</comment>
<name>A0A1G7RGW0_9PROT</name>
<evidence type="ECO:0000256" key="3">
    <source>
        <dbReference type="ARBA" id="ARBA00007244"/>
    </source>
</evidence>
<dbReference type="PANTHER" id="PTHR10978:SF5">
    <property type="entry name" value="SUCCINATE DEHYDROGENASE CYTOCHROME B560 SUBUNIT, MITOCHONDRIAL"/>
    <property type="match status" value="1"/>
</dbReference>
<keyword evidence="10 13" id="KW-0472">Membrane</keyword>
<dbReference type="RefSeq" id="WP_090019740.1">
    <property type="nucleotide sequence ID" value="NZ_FNCE01000005.1"/>
</dbReference>
<feature type="transmembrane region" description="Helical" evidence="13">
    <location>
        <begin position="104"/>
        <end position="128"/>
    </location>
</feature>
<dbReference type="Proteomes" id="UP000199415">
    <property type="component" value="Unassembled WGS sequence"/>
</dbReference>
<feature type="transmembrane region" description="Helical" evidence="13">
    <location>
        <begin position="26"/>
        <end position="50"/>
    </location>
</feature>
<dbReference type="PROSITE" id="PS01001">
    <property type="entry name" value="SDH_CYT_2"/>
    <property type="match status" value="1"/>
</dbReference>
<dbReference type="Pfam" id="PF01127">
    <property type="entry name" value="Sdh_cyt"/>
    <property type="match status" value="1"/>
</dbReference>